<name>A0A7R8ZK34_9CRUS</name>
<feature type="region of interest" description="Disordered" evidence="1">
    <location>
        <begin position="1"/>
        <end position="186"/>
    </location>
</feature>
<dbReference type="EMBL" id="OB660946">
    <property type="protein sequence ID" value="CAD7226832.1"/>
    <property type="molecule type" value="Genomic_DNA"/>
</dbReference>
<dbReference type="InterPro" id="IPR002893">
    <property type="entry name" value="Znf_MYND"/>
</dbReference>
<dbReference type="GO" id="GO:0005634">
    <property type="term" value="C:nucleus"/>
    <property type="evidence" value="ECO:0007669"/>
    <property type="project" value="TreeGrafter"/>
</dbReference>
<dbReference type="InterPro" id="IPR046341">
    <property type="entry name" value="SET_dom_sf"/>
</dbReference>
<feature type="non-terminal residue" evidence="2">
    <location>
        <position position="671"/>
    </location>
</feature>
<dbReference type="AlphaFoldDB" id="A0A7R8ZK34"/>
<dbReference type="OrthoDB" id="7785024at2759"/>
<feature type="compositionally biased region" description="Basic and acidic residues" evidence="1">
    <location>
        <begin position="35"/>
        <end position="57"/>
    </location>
</feature>
<proteinExistence type="predicted"/>
<feature type="compositionally biased region" description="Basic and acidic residues" evidence="1">
    <location>
        <begin position="71"/>
        <end position="97"/>
    </location>
</feature>
<feature type="compositionally biased region" description="Polar residues" evidence="1">
    <location>
        <begin position="98"/>
        <end position="108"/>
    </location>
</feature>
<dbReference type="SUPFAM" id="SSF144232">
    <property type="entry name" value="HIT/MYND zinc finger-like"/>
    <property type="match status" value="1"/>
</dbReference>
<dbReference type="Gene3D" id="6.10.140.2220">
    <property type="match status" value="1"/>
</dbReference>
<dbReference type="Pfam" id="PF01753">
    <property type="entry name" value="zf-MYND"/>
    <property type="match status" value="1"/>
</dbReference>
<organism evidence="2">
    <name type="scientific">Cyprideis torosa</name>
    <dbReference type="NCBI Taxonomy" id="163714"/>
    <lineage>
        <taxon>Eukaryota</taxon>
        <taxon>Metazoa</taxon>
        <taxon>Ecdysozoa</taxon>
        <taxon>Arthropoda</taxon>
        <taxon>Crustacea</taxon>
        <taxon>Oligostraca</taxon>
        <taxon>Ostracoda</taxon>
        <taxon>Podocopa</taxon>
        <taxon>Podocopida</taxon>
        <taxon>Cytherocopina</taxon>
        <taxon>Cytheroidea</taxon>
        <taxon>Cytherideidae</taxon>
        <taxon>Cyprideis</taxon>
    </lineage>
</organism>
<sequence length="671" mass="75909">GRRKGLAGTESELEADGEGRRKGLAGTESELEADGESRRKGLAGRESELEADGEGRRKGLAGTESELESDGEGRRKGLAGRESDVAADKQDVTDATREQNAVQRQSAEGTWKSERGTEGKSEEEVADPNEKGSGSLEEQRDPLEKAGGVGKEDDWKVVEREEKVEDVGEKSKNFDRNGSGEPGREVNSSEVFEATDHMDGLSCSDCHWVTYCGSLCQMSAWQKHHQYECKALQRLDPMENSIILLNPARMMVRILTLIHLGDGLKVQKRVSLVEGARVRTYRDLASHADELRKDHLLMTGMFPKMKLLLEKLLRGLNLRLTEDLLIEAYGKYVINCLPLDDESYGRIIGEALLLAVSSVDHSCCPSAKFHNIGGLTYIRTVVDIPDFSWDKVRINYLGAVTNALSTEDRQERLRIGFHFICACSFCSSSKFDMEKDSMRCRTCDEGMVPVNMLKPKNVRCLQCGANVTDQQAVVEFLTVKDQTKLWLRQMESQKQIRVETGCPYDNFMSMGASLTPKEREELFNHLRRQSDARFHPYDRDRFVSLSLAAYSIKPELFIPGTDFAREILQVYREKLRSLERYYPWELILTDVAINTAFLNVVCGEVEEASRLLNDALSWGLKMFGDQHPVFQKRILARVERLRNKLQSTTPQSFQWYHLLETPETSRNILKP</sequence>
<dbReference type="PANTHER" id="PTHR12197:SF251">
    <property type="entry name" value="EG:BACR7C10.4 PROTEIN"/>
    <property type="match status" value="1"/>
</dbReference>
<dbReference type="Gene3D" id="2.170.270.10">
    <property type="entry name" value="SET domain"/>
    <property type="match status" value="1"/>
</dbReference>
<dbReference type="PANTHER" id="PTHR12197">
    <property type="entry name" value="HISTONE-LYSINE N-METHYLTRANSFERASE SMYD"/>
    <property type="match status" value="1"/>
</dbReference>
<evidence type="ECO:0000313" key="2">
    <source>
        <dbReference type="EMBL" id="CAD7226832.1"/>
    </source>
</evidence>
<feature type="compositionally biased region" description="Basic and acidic residues" evidence="1">
    <location>
        <begin position="137"/>
        <end position="175"/>
    </location>
</feature>
<dbReference type="PROSITE" id="PS50865">
    <property type="entry name" value="ZF_MYND_2"/>
    <property type="match status" value="1"/>
</dbReference>
<feature type="compositionally biased region" description="Basic and acidic residues" evidence="1">
    <location>
        <begin position="111"/>
        <end position="123"/>
    </location>
</feature>
<dbReference type="InterPro" id="IPR050869">
    <property type="entry name" value="H3K4_H4K5_MeTrfase"/>
</dbReference>
<gene>
    <name evidence="2" type="ORF">CTOB1V02_LOCUS4746</name>
</gene>
<reference evidence="2" key="1">
    <citation type="submission" date="2020-11" db="EMBL/GenBank/DDBJ databases">
        <authorList>
            <person name="Tran Van P."/>
        </authorList>
    </citation>
    <scope>NUCLEOTIDE SEQUENCE</scope>
</reference>
<evidence type="ECO:0000256" key="1">
    <source>
        <dbReference type="SAM" id="MobiDB-lite"/>
    </source>
</evidence>
<accession>A0A7R8ZK34</accession>
<protein>
    <submittedName>
        <fullName evidence="2">Uncharacterized protein</fullName>
    </submittedName>
</protein>
<dbReference type="Gene3D" id="1.10.220.160">
    <property type="match status" value="1"/>
</dbReference>